<proteinExistence type="predicted"/>
<organism evidence="1 2">
    <name type="scientific">Hypsizygus marmoreus</name>
    <name type="common">White beech mushroom</name>
    <name type="synonym">Agaricus marmoreus</name>
    <dbReference type="NCBI Taxonomy" id="39966"/>
    <lineage>
        <taxon>Eukaryota</taxon>
        <taxon>Fungi</taxon>
        <taxon>Dikarya</taxon>
        <taxon>Basidiomycota</taxon>
        <taxon>Agaricomycotina</taxon>
        <taxon>Agaricomycetes</taxon>
        <taxon>Agaricomycetidae</taxon>
        <taxon>Agaricales</taxon>
        <taxon>Tricholomatineae</taxon>
        <taxon>Lyophyllaceae</taxon>
        <taxon>Hypsizygus</taxon>
    </lineage>
</organism>
<dbReference type="AlphaFoldDB" id="A0A369K3L3"/>
<dbReference type="EMBL" id="LUEZ02000017">
    <property type="protein sequence ID" value="RDB27225.1"/>
    <property type="molecule type" value="Genomic_DNA"/>
</dbReference>
<sequence length="86" mass="9865">MSVILSLEKQRYIMSDLFTRSVSSVTTSTCYTNRAQSAGIHRAGHLFIRERLVQHLIDKHGIDDSIEEDLVKIIHIRRTSTPEQTL</sequence>
<evidence type="ECO:0000313" key="1">
    <source>
        <dbReference type="EMBL" id="RDB27225.1"/>
    </source>
</evidence>
<dbReference type="InParanoid" id="A0A369K3L3"/>
<name>A0A369K3L3_HYPMA</name>
<evidence type="ECO:0000313" key="2">
    <source>
        <dbReference type="Proteomes" id="UP000076154"/>
    </source>
</evidence>
<accession>A0A369K3L3</accession>
<reference evidence="1" key="1">
    <citation type="submission" date="2018-04" db="EMBL/GenBank/DDBJ databases">
        <title>Whole genome sequencing of Hypsizygus marmoreus.</title>
        <authorList>
            <person name="Choi I.-G."/>
            <person name="Min B."/>
            <person name="Kim J.-G."/>
            <person name="Kim S."/>
            <person name="Oh Y.-L."/>
            <person name="Kong W.-S."/>
            <person name="Park H."/>
            <person name="Jeong J."/>
            <person name="Song E.-S."/>
        </authorList>
    </citation>
    <scope>NUCLEOTIDE SEQUENCE [LARGE SCALE GENOMIC DNA]</scope>
    <source>
        <strain evidence="1">51987-8</strain>
    </source>
</reference>
<dbReference type="Proteomes" id="UP000076154">
    <property type="component" value="Unassembled WGS sequence"/>
</dbReference>
<gene>
    <name evidence="1" type="ORF">Hypma_004475</name>
</gene>
<comment type="caution">
    <text evidence="1">The sequence shown here is derived from an EMBL/GenBank/DDBJ whole genome shotgun (WGS) entry which is preliminary data.</text>
</comment>
<keyword evidence="2" id="KW-1185">Reference proteome</keyword>
<protein>
    <submittedName>
        <fullName evidence="1">Uncharacterized protein</fullName>
    </submittedName>
</protein>